<protein>
    <submittedName>
        <fullName evidence="2">Uncharacterized protein</fullName>
    </submittedName>
</protein>
<accession>A0A383CTW4</accession>
<sequence length="27" mass="2967">MAMSDGLHDEDSFVHRHNGPRGDDVTA</sequence>
<evidence type="ECO:0000256" key="1">
    <source>
        <dbReference type="SAM" id="MobiDB-lite"/>
    </source>
</evidence>
<dbReference type="AlphaFoldDB" id="A0A383CTW4"/>
<name>A0A383CTW4_9ZZZZ</name>
<proteinExistence type="predicted"/>
<organism evidence="2">
    <name type="scientific">marine metagenome</name>
    <dbReference type="NCBI Taxonomy" id="408172"/>
    <lineage>
        <taxon>unclassified sequences</taxon>
        <taxon>metagenomes</taxon>
        <taxon>ecological metagenomes</taxon>
    </lineage>
</organism>
<evidence type="ECO:0000313" key="2">
    <source>
        <dbReference type="EMBL" id="SVE35078.1"/>
    </source>
</evidence>
<feature type="region of interest" description="Disordered" evidence="1">
    <location>
        <begin position="1"/>
        <end position="27"/>
    </location>
</feature>
<gene>
    <name evidence="2" type="ORF">METZ01_LOCUS487932</name>
</gene>
<dbReference type="EMBL" id="UINC01211254">
    <property type="protein sequence ID" value="SVE35078.1"/>
    <property type="molecule type" value="Genomic_DNA"/>
</dbReference>
<feature type="non-terminal residue" evidence="2">
    <location>
        <position position="27"/>
    </location>
</feature>
<reference evidence="2" key="1">
    <citation type="submission" date="2018-05" db="EMBL/GenBank/DDBJ databases">
        <authorList>
            <person name="Lanie J.A."/>
            <person name="Ng W.-L."/>
            <person name="Kazmierczak K.M."/>
            <person name="Andrzejewski T.M."/>
            <person name="Davidsen T.M."/>
            <person name="Wayne K.J."/>
            <person name="Tettelin H."/>
            <person name="Glass J.I."/>
            <person name="Rusch D."/>
            <person name="Podicherti R."/>
            <person name="Tsui H.-C.T."/>
            <person name="Winkler M.E."/>
        </authorList>
    </citation>
    <scope>NUCLEOTIDE SEQUENCE</scope>
</reference>